<dbReference type="NCBIfam" id="NF006822">
    <property type="entry name" value="PRK09344.1-4"/>
    <property type="match status" value="1"/>
</dbReference>
<comment type="subcellular location">
    <subcellularLocation>
        <location evidence="10">Cytoplasm</location>
    </subcellularLocation>
</comment>
<dbReference type="GO" id="GO:0016301">
    <property type="term" value="F:kinase activity"/>
    <property type="evidence" value="ECO:0007669"/>
    <property type="project" value="UniProtKB-KW"/>
</dbReference>
<evidence type="ECO:0000256" key="6">
    <source>
        <dbReference type="ARBA" id="ARBA00022793"/>
    </source>
</evidence>
<feature type="binding site" evidence="10">
    <location>
        <position position="322"/>
    </location>
    <ligand>
        <name>ATP</name>
        <dbReference type="ChEBI" id="CHEBI:30616"/>
    </ligand>
</feature>
<keyword evidence="11" id="KW-0418">Kinase</keyword>
<dbReference type="EMBL" id="NWMW01000001">
    <property type="protein sequence ID" value="PCD03168.1"/>
    <property type="molecule type" value="Genomic_DNA"/>
</dbReference>
<dbReference type="SUPFAM" id="SSF53795">
    <property type="entry name" value="PEP carboxykinase-like"/>
    <property type="match status" value="1"/>
</dbReference>
<evidence type="ECO:0000256" key="10">
    <source>
        <dbReference type="HAMAP-Rule" id="MF_00453"/>
    </source>
</evidence>
<organism evidence="11 12">
    <name type="scientific">Sphingomonas spermidinifaciens</name>
    <dbReference type="NCBI Taxonomy" id="1141889"/>
    <lineage>
        <taxon>Bacteria</taxon>
        <taxon>Pseudomonadati</taxon>
        <taxon>Pseudomonadota</taxon>
        <taxon>Alphaproteobacteria</taxon>
        <taxon>Sphingomonadales</taxon>
        <taxon>Sphingomonadaceae</taxon>
        <taxon>Sphingomonas</taxon>
    </lineage>
</organism>
<dbReference type="Proteomes" id="UP000218366">
    <property type="component" value="Unassembled WGS sequence"/>
</dbReference>
<dbReference type="AlphaFoldDB" id="A0A2A4B5X8"/>
<feature type="binding site" evidence="10">
    <location>
        <position position="322"/>
    </location>
    <ligand>
        <name>substrate</name>
    </ligand>
</feature>
<name>A0A2A4B5X8_9SPHN</name>
<feature type="binding site" evidence="10">
    <location>
        <position position="58"/>
    </location>
    <ligand>
        <name>substrate</name>
    </ligand>
</feature>
<comment type="caution">
    <text evidence="10">Lacks conserved residue(s) required for the propagation of feature annotation.</text>
</comment>
<keyword evidence="11" id="KW-0808">Transferase</keyword>
<dbReference type="Gene3D" id="3.40.449.10">
    <property type="entry name" value="Phosphoenolpyruvate Carboxykinase, domain 1"/>
    <property type="match status" value="1"/>
</dbReference>
<keyword evidence="7 10" id="KW-0067">ATP-binding</keyword>
<comment type="cofactor">
    <cofactor evidence="10">
        <name>Mn(2+)</name>
        <dbReference type="ChEBI" id="CHEBI:29035"/>
    </cofactor>
    <text evidence="10">Binds 1 Mn(2+) ion per subunit.</text>
</comment>
<dbReference type="RefSeq" id="WP_096341567.1">
    <property type="nucleotide sequence ID" value="NZ_NWMW01000001.1"/>
</dbReference>
<dbReference type="PANTHER" id="PTHR30031:SF0">
    <property type="entry name" value="PHOSPHOENOLPYRUVATE CARBOXYKINASE (ATP)"/>
    <property type="match status" value="1"/>
</dbReference>
<keyword evidence="10" id="KW-0963">Cytoplasm</keyword>
<dbReference type="UniPathway" id="UPA00138"/>
<dbReference type="EC" id="4.1.1.49" evidence="3 10"/>
<keyword evidence="10" id="KW-0464">Manganese</keyword>
<dbReference type="NCBIfam" id="NF006821">
    <property type="entry name" value="PRK09344.1-3"/>
    <property type="match status" value="1"/>
</dbReference>
<comment type="similarity">
    <text evidence="2 10">Belongs to the phosphoenolpyruvate carboxykinase (ATP) family.</text>
</comment>
<keyword evidence="5 10" id="KW-0547">Nucleotide-binding</keyword>
<dbReference type="GO" id="GO:0006094">
    <property type="term" value="P:gluconeogenesis"/>
    <property type="evidence" value="ECO:0007669"/>
    <property type="project" value="UniProtKB-UniRule"/>
</dbReference>
<dbReference type="HAMAP" id="MF_00453">
    <property type="entry name" value="PEPCK_ATP"/>
    <property type="match status" value="1"/>
</dbReference>
<comment type="function">
    <text evidence="10">Involved in the gluconeogenesis. Catalyzes the conversion of oxaloacetate (OAA) to phosphoenolpyruvate (PEP) through direct phosphoryl transfer between the nucleoside triphosphate and OAA.</text>
</comment>
<keyword evidence="8 10" id="KW-0456">Lyase</keyword>
<feature type="binding site" evidence="10">
    <location>
        <position position="447"/>
    </location>
    <ligand>
        <name>ATP</name>
        <dbReference type="ChEBI" id="CHEBI:30616"/>
    </ligand>
</feature>
<dbReference type="Gene3D" id="3.90.228.20">
    <property type="match status" value="1"/>
</dbReference>
<dbReference type="InterPro" id="IPR001272">
    <property type="entry name" value="PEP_carboxykinase_ATP"/>
</dbReference>
<feature type="binding site" evidence="10">
    <location>
        <position position="219"/>
    </location>
    <ligand>
        <name>ATP</name>
        <dbReference type="ChEBI" id="CHEBI:30616"/>
    </ligand>
</feature>
<evidence type="ECO:0000256" key="5">
    <source>
        <dbReference type="ARBA" id="ARBA00022741"/>
    </source>
</evidence>
<dbReference type="NCBIfam" id="TIGR00224">
    <property type="entry name" value="pckA"/>
    <property type="match status" value="1"/>
</dbReference>
<dbReference type="SUPFAM" id="SSF68923">
    <property type="entry name" value="PEP carboxykinase N-terminal domain"/>
    <property type="match status" value="1"/>
</dbReference>
<dbReference type="GO" id="GO:0005524">
    <property type="term" value="F:ATP binding"/>
    <property type="evidence" value="ECO:0007669"/>
    <property type="project" value="UniProtKB-UniRule"/>
</dbReference>
<dbReference type="OrthoDB" id="9806325at2"/>
<comment type="catalytic activity">
    <reaction evidence="9 10">
        <text>oxaloacetate + ATP = phosphoenolpyruvate + ADP + CO2</text>
        <dbReference type="Rhea" id="RHEA:18617"/>
        <dbReference type="ChEBI" id="CHEBI:16452"/>
        <dbReference type="ChEBI" id="CHEBI:16526"/>
        <dbReference type="ChEBI" id="CHEBI:30616"/>
        <dbReference type="ChEBI" id="CHEBI:58702"/>
        <dbReference type="ChEBI" id="CHEBI:456216"/>
        <dbReference type="EC" id="4.1.1.49"/>
    </reaction>
</comment>
<feature type="binding site" evidence="10">
    <location>
        <position position="284"/>
    </location>
    <ligand>
        <name>ATP</name>
        <dbReference type="ChEBI" id="CHEBI:30616"/>
    </ligand>
</feature>
<accession>A0A2A4B5X8</accession>
<evidence type="ECO:0000256" key="9">
    <source>
        <dbReference type="ARBA" id="ARBA00047371"/>
    </source>
</evidence>
<keyword evidence="10" id="KW-0479">Metal-binding</keyword>
<evidence type="ECO:0000256" key="7">
    <source>
        <dbReference type="ARBA" id="ARBA00022840"/>
    </source>
</evidence>
<dbReference type="InterPro" id="IPR013035">
    <property type="entry name" value="PEP_carboxykinase_C"/>
</dbReference>
<feature type="binding site" evidence="10">
    <location>
        <position position="256"/>
    </location>
    <ligand>
        <name>Mn(2+)</name>
        <dbReference type="ChEBI" id="CHEBI:29035"/>
    </ligand>
</feature>
<feature type="binding site" evidence="10">
    <location>
        <position position="200"/>
    </location>
    <ligand>
        <name>Mn(2+)</name>
        <dbReference type="ChEBI" id="CHEBI:29035"/>
    </ligand>
</feature>
<dbReference type="PANTHER" id="PTHR30031">
    <property type="entry name" value="PHOSPHOENOLPYRUVATE CARBOXYKINASE ATP"/>
    <property type="match status" value="1"/>
</dbReference>
<dbReference type="GO" id="GO:0005829">
    <property type="term" value="C:cytosol"/>
    <property type="evidence" value="ECO:0007669"/>
    <property type="project" value="TreeGrafter"/>
</dbReference>
<evidence type="ECO:0000256" key="3">
    <source>
        <dbReference type="ARBA" id="ARBA00012363"/>
    </source>
</evidence>
<dbReference type="NCBIfam" id="NF006820">
    <property type="entry name" value="PRK09344.1-2"/>
    <property type="match status" value="1"/>
</dbReference>
<reference evidence="11 12" key="1">
    <citation type="submission" date="2017-09" db="EMBL/GenBank/DDBJ databases">
        <title>Sphingomonas spermidinifaciens 9NM-10, whole genome shotgun sequence.</title>
        <authorList>
            <person name="Feng G."/>
            <person name="Zhu H."/>
        </authorList>
    </citation>
    <scope>NUCLEOTIDE SEQUENCE [LARGE SCALE GENOMIC DNA]</scope>
    <source>
        <strain evidence="11 12">9NM-10</strain>
    </source>
</reference>
<evidence type="ECO:0000313" key="11">
    <source>
        <dbReference type="EMBL" id="PCD03168.1"/>
    </source>
</evidence>
<dbReference type="CDD" id="cd00484">
    <property type="entry name" value="PEPCK_ATP"/>
    <property type="match status" value="1"/>
</dbReference>
<feature type="binding site" evidence="10">
    <location>
        <position position="219"/>
    </location>
    <ligand>
        <name>Mn(2+)</name>
        <dbReference type="ChEBI" id="CHEBI:29035"/>
    </ligand>
</feature>
<keyword evidence="11" id="KW-0670">Pyruvate</keyword>
<evidence type="ECO:0000313" key="12">
    <source>
        <dbReference type="Proteomes" id="UP000218366"/>
    </source>
</evidence>
<feature type="binding site" evidence="10">
    <location>
        <position position="200"/>
    </location>
    <ligand>
        <name>ATP</name>
        <dbReference type="ChEBI" id="CHEBI:30616"/>
    </ligand>
</feature>
<evidence type="ECO:0000256" key="2">
    <source>
        <dbReference type="ARBA" id="ARBA00006052"/>
    </source>
</evidence>
<feature type="binding site" evidence="10">
    <location>
        <begin position="235"/>
        <end position="243"/>
    </location>
    <ligand>
        <name>ATP</name>
        <dbReference type="ChEBI" id="CHEBI:30616"/>
    </ligand>
</feature>
<keyword evidence="12" id="KW-1185">Reference proteome</keyword>
<evidence type="ECO:0000256" key="1">
    <source>
        <dbReference type="ARBA" id="ARBA00004742"/>
    </source>
</evidence>
<feature type="binding site" evidence="10">
    <location>
        <position position="200"/>
    </location>
    <ligand>
        <name>substrate</name>
    </ligand>
</feature>
<dbReference type="GO" id="GO:0004612">
    <property type="term" value="F:phosphoenolpyruvate carboxykinase (ATP) activity"/>
    <property type="evidence" value="ECO:0007669"/>
    <property type="project" value="UniProtKB-UniRule"/>
</dbReference>
<protein>
    <recommendedName>
        <fullName evidence="3 10">Phosphoenolpyruvate carboxykinase (ATP)</fullName>
        <shortName evidence="10">PCK</shortName>
        <shortName evidence="10">PEP carboxykinase</shortName>
        <shortName evidence="10">PEPCK</shortName>
        <ecNumber evidence="3 10">4.1.1.49</ecNumber>
    </recommendedName>
</protein>
<dbReference type="Gene3D" id="2.170.8.10">
    <property type="entry name" value="Phosphoenolpyruvate Carboxykinase, domain 2"/>
    <property type="match status" value="1"/>
</dbReference>
<evidence type="ECO:0000256" key="4">
    <source>
        <dbReference type="ARBA" id="ARBA00022432"/>
    </source>
</evidence>
<dbReference type="InterPro" id="IPR008210">
    <property type="entry name" value="PEP_carboxykinase_N"/>
</dbReference>
<proteinExistence type="inferred from homology"/>
<dbReference type="Pfam" id="PF01293">
    <property type="entry name" value="PEPCK_ATP"/>
    <property type="match status" value="1"/>
</dbReference>
<dbReference type="GO" id="GO:0046872">
    <property type="term" value="F:metal ion binding"/>
    <property type="evidence" value="ECO:0007669"/>
    <property type="project" value="UniProtKB-KW"/>
</dbReference>
<sequence length="537" mass="58232">MTDRTPLHGLDAQGITTRATLHWNLGTAPLVEQAVARGEGRLAKDGPLVVETGRHTGRSAQDKFMVRDAETETSVWWGKSNKPMTPEAFAALKADFLAEVGEADTLFVQDLYGGSQPEHRVNVRVINTLAWHNLFIRTMLVRPEVDELAGFVPDFTIIDLPDFRADPARHGCRTETVIAVSITEKLILIGGTKYAGEMKKSVFGLLNYLLPEKGVMPMHCSANIGPDGGTAVFFGLSGTGKTTLSADASRTLIGDDEHGWSDTHVFNFEGGCYAKMIRLSEEAEPEIFATTKRFGTVLENVVMDAGTRELDLDDATLAENSRGAYPIDFIPNASADNLGPVPRNIVMLTADAFGVLPPIARLTPEQAMYHFLSGYTSKVAGTEIGVTEPEPVFSTCFGAPFMPRHPSVYGNLLKERIARGGVDCWLVNTGWTGGKYGVGKRMPIRATRALLNAALDGSLKDAAFRRDPNFGFDVPVEVPGVDPAILDPRSTWANPAEYDAAAARLVDLFVENFAPFEDHVDDGVRQAAPARLAEAAE</sequence>
<dbReference type="PIRSF" id="PIRSF006294">
    <property type="entry name" value="PEP_crbxkin"/>
    <property type="match status" value="1"/>
</dbReference>
<comment type="caution">
    <text evidence="11">The sequence shown here is derived from an EMBL/GenBank/DDBJ whole genome shotgun (WGS) entry which is preliminary data.</text>
</comment>
<keyword evidence="4 10" id="KW-0312">Gluconeogenesis</keyword>
<evidence type="ECO:0000256" key="8">
    <source>
        <dbReference type="ARBA" id="ARBA00023239"/>
    </source>
</evidence>
<comment type="pathway">
    <text evidence="1 10">Carbohydrate biosynthesis; gluconeogenesis.</text>
</comment>
<gene>
    <name evidence="10" type="primary">pckA</name>
    <name evidence="11" type="ORF">COC42_01740</name>
</gene>
<feature type="binding site" evidence="10">
    <location>
        <position position="194"/>
    </location>
    <ligand>
        <name>substrate</name>
    </ligand>
</feature>
<keyword evidence="6 10" id="KW-0210">Decarboxylase</keyword>